<keyword evidence="3" id="KW-1185">Reference proteome</keyword>
<evidence type="ECO:0000313" key="2">
    <source>
        <dbReference type="EMBL" id="CAG8752389.1"/>
    </source>
</evidence>
<name>A0ABN7VAY9_GIGMA</name>
<dbReference type="InterPro" id="IPR038717">
    <property type="entry name" value="Tc1-like_DDE_dom"/>
</dbReference>
<gene>
    <name evidence="2" type="ORF">GMARGA_LOCUS16538</name>
</gene>
<dbReference type="EMBL" id="CAJVQB010012043">
    <property type="protein sequence ID" value="CAG8752389.1"/>
    <property type="molecule type" value="Genomic_DNA"/>
</dbReference>
<dbReference type="Proteomes" id="UP000789901">
    <property type="component" value="Unassembled WGS sequence"/>
</dbReference>
<organism evidence="2 3">
    <name type="scientific">Gigaspora margarita</name>
    <dbReference type="NCBI Taxonomy" id="4874"/>
    <lineage>
        <taxon>Eukaryota</taxon>
        <taxon>Fungi</taxon>
        <taxon>Fungi incertae sedis</taxon>
        <taxon>Mucoromycota</taxon>
        <taxon>Glomeromycotina</taxon>
        <taxon>Glomeromycetes</taxon>
        <taxon>Diversisporales</taxon>
        <taxon>Gigasporaceae</taxon>
        <taxon>Gigaspora</taxon>
    </lineage>
</organism>
<dbReference type="SUPFAM" id="SSF53098">
    <property type="entry name" value="Ribonuclease H-like"/>
    <property type="match status" value="1"/>
</dbReference>
<reference evidence="2 3" key="1">
    <citation type="submission" date="2021-06" db="EMBL/GenBank/DDBJ databases">
        <authorList>
            <person name="Kallberg Y."/>
            <person name="Tangrot J."/>
            <person name="Rosling A."/>
        </authorList>
    </citation>
    <scope>NUCLEOTIDE SEQUENCE [LARGE SCALE GENOMIC DNA]</scope>
    <source>
        <strain evidence="2 3">120-4 pot B 10/14</strain>
    </source>
</reference>
<dbReference type="Pfam" id="PF13358">
    <property type="entry name" value="DDE_3"/>
    <property type="match status" value="1"/>
</dbReference>
<dbReference type="InterPro" id="IPR036397">
    <property type="entry name" value="RNaseH_sf"/>
</dbReference>
<comment type="caution">
    <text evidence="2">The sequence shown here is derived from an EMBL/GenBank/DDBJ whole genome shotgun (WGS) entry which is preliminary data.</text>
</comment>
<dbReference type="Gene3D" id="3.30.420.10">
    <property type="entry name" value="Ribonuclease H-like superfamily/Ribonuclease H"/>
    <property type="match status" value="1"/>
</dbReference>
<feature type="domain" description="Tc1-like transposase DDE" evidence="1">
    <location>
        <begin position="101"/>
        <end position="150"/>
    </location>
</feature>
<evidence type="ECO:0000313" key="3">
    <source>
        <dbReference type="Proteomes" id="UP000789901"/>
    </source>
</evidence>
<sequence length="154" mass="18170">MHILRGIIKENSDWYLDEIVQEMEVRSGKHVSVSTLWRSLIYCGITRKKREQLIFLDESSKDEYTIIRGYGYSDTNTRAIKKVVFVRGKRYTILPALALDVLDNAKIYHNSELLAYLDAFDVRVEFLPPYSPDLNPIEMAFSYIKNYLKRYNYL</sequence>
<proteinExistence type="predicted"/>
<dbReference type="PANTHER" id="PTHR46564:SF1">
    <property type="entry name" value="TRANSPOSASE"/>
    <property type="match status" value="1"/>
</dbReference>
<evidence type="ECO:0000259" key="1">
    <source>
        <dbReference type="Pfam" id="PF13358"/>
    </source>
</evidence>
<accession>A0ABN7VAY9</accession>
<protein>
    <submittedName>
        <fullName evidence="2">26696_t:CDS:1</fullName>
    </submittedName>
</protein>
<dbReference type="InterPro" id="IPR012337">
    <property type="entry name" value="RNaseH-like_sf"/>
</dbReference>
<dbReference type="PANTHER" id="PTHR46564">
    <property type="entry name" value="TRANSPOSASE"/>
    <property type="match status" value="1"/>
</dbReference>